<dbReference type="InterPro" id="IPR013858">
    <property type="entry name" value="Peptidase_M10B_C"/>
</dbReference>
<keyword evidence="9" id="KW-1185">Reference proteome</keyword>
<comment type="cofactor">
    <cofactor evidence="1">
        <name>Ca(2+)</name>
        <dbReference type="ChEBI" id="CHEBI:29108"/>
    </cofactor>
</comment>
<reference evidence="8 9" key="1">
    <citation type="submission" date="2023-08" db="EMBL/GenBank/DDBJ databases">
        <title>Implementing the SeqCode for naming new Mesorhizobium species isolated from Vachellia karroo root nodules.</title>
        <authorList>
            <person name="Van Lill M."/>
        </authorList>
    </citation>
    <scope>NUCLEOTIDE SEQUENCE [LARGE SCALE GENOMIC DNA]</scope>
    <source>
        <strain evidence="8 9">MSK 1335</strain>
    </source>
</reference>
<dbReference type="InterPro" id="IPR013783">
    <property type="entry name" value="Ig-like_fold"/>
</dbReference>
<evidence type="ECO:0000313" key="8">
    <source>
        <dbReference type="EMBL" id="MDX8528074.1"/>
    </source>
</evidence>
<dbReference type="InterPro" id="IPR018511">
    <property type="entry name" value="Hemolysin-typ_Ca-bd_CS"/>
</dbReference>
<dbReference type="Pfam" id="PF17803">
    <property type="entry name" value="Cadherin_4"/>
    <property type="match status" value="2"/>
</dbReference>
<organism evidence="8 9">
    <name type="scientific">Mesorhizobium montanum</name>
    <dbReference type="NCBI Taxonomy" id="3072323"/>
    <lineage>
        <taxon>Bacteria</taxon>
        <taxon>Pseudomonadati</taxon>
        <taxon>Pseudomonadota</taxon>
        <taxon>Alphaproteobacteria</taxon>
        <taxon>Hyphomicrobiales</taxon>
        <taxon>Phyllobacteriaceae</taxon>
        <taxon>Mesorhizobium</taxon>
    </lineage>
</organism>
<dbReference type="EMBL" id="JAVIJF010000023">
    <property type="protein sequence ID" value="MDX8528074.1"/>
    <property type="molecule type" value="Genomic_DNA"/>
</dbReference>
<dbReference type="SUPFAM" id="SSF51120">
    <property type="entry name" value="beta-Roll"/>
    <property type="match status" value="1"/>
</dbReference>
<dbReference type="Proteomes" id="UP001276840">
    <property type="component" value="Unassembled WGS sequence"/>
</dbReference>
<keyword evidence="4" id="KW-0677">Repeat</keyword>
<dbReference type="Pfam" id="PF00353">
    <property type="entry name" value="HemolysinCabind"/>
    <property type="match status" value="1"/>
</dbReference>
<name>A0ABU4ZRP2_9HYPH</name>
<comment type="caution">
    <text evidence="8">The sequence shown here is derived from an EMBL/GenBank/DDBJ whole genome shotgun (WGS) entry which is preliminary data.</text>
</comment>
<dbReference type="InterPro" id="IPR001343">
    <property type="entry name" value="Hemolysn_Ca-bd"/>
</dbReference>
<dbReference type="Gene3D" id="2.150.10.10">
    <property type="entry name" value="Serralysin-like metalloprotease, C-terminal"/>
    <property type="match status" value="1"/>
</dbReference>
<dbReference type="InterPro" id="IPR010221">
    <property type="entry name" value="VCBS_dom"/>
</dbReference>
<feature type="domain" description="RapA2 cadherin-like" evidence="7">
    <location>
        <begin position="153"/>
        <end position="225"/>
    </location>
</feature>
<feature type="non-terminal residue" evidence="8">
    <location>
        <position position="1"/>
    </location>
</feature>
<evidence type="ECO:0000256" key="4">
    <source>
        <dbReference type="ARBA" id="ARBA00022737"/>
    </source>
</evidence>
<feature type="region of interest" description="Disordered" evidence="5">
    <location>
        <begin position="273"/>
        <end position="301"/>
    </location>
</feature>
<dbReference type="NCBIfam" id="TIGR01965">
    <property type="entry name" value="VCBS_repeat"/>
    <property type="match status" value="3"/>
</dbReference>
<accession>A0ABU4ZRP2</accession>
<evidence type="ECO:0000256" key="5">
    <source>
        <dbReference type="SAM" id="MobiDB-lite"/>
    </source>
</evidence>
<feature type="domain" description="RapA2 cadherin-like" evidence="7">
    <location>
        <begin position="40"/>
        <end position="120"/>
    </location>
</feature>
<dbReference type="RefSeq" id="WP_320236009.1">
    <property type="nucleotide sequence ID" value="NZ_JAVIJF010000023.1"/>
</dbReference>
<keyword evidence="3" id="KW-0964">Secreted</keyword>
<dbReference type="PROSITE" id="PS00330">
    <property type="entry name" value="HEMOLYSIN_CALCIUM"/>
    <property type="match status" value="2"/>
</dbReference>
<evidence type="ECO:0000256" key="2">
    <source>
        <dbReference type="ARBA" id="ARBA00004613"/>
    </source>
</evidence>
<evidence type="ECO:0000256" key="1">
    <source>
        <dbReference type="ARBA" id="ARBA00001913"/>
    </source>
</evidence>
<evidence type="ECO:0000256" key="3">
    <source>
        <dbReference type="ARBA" id="ARBA00022525"/>
    </source>
</evidence>
<feature type="compositionally biased region" description="Polar residues" evidence="5">
    <location>
        <begin position="282"/>
        <end position="300"/>
    </location>
</feature>
<dbReference type="PRINTS" id="PR00313">
    <property type="entry name" value="CABNDNGRPT"/>
</dbReference>
<protein>
    <submittedName>
        <fullName evidence="8">VCBS domain-containing protein</fullName>
    </submittedName>
</protein>
<evidence type="ECO:0000313" key="9">
    <source>
        <dbReference type="Proteomes" id="UP001276840"/>
    </source>
</evidence>
<comment type="subcellular location">
    <subcellularLocation>
        <location evidence="2">Secreted</location>
    </subcellularLocation>
</comment>
<feature type="domain" description="Peptidase M10 serralysin C-terminal" evidence="6">
    <location>
        <begin position="397"/>
        <end position="468"/>
    </location>
</feature>
<proteinExistence type="predicted"/>
<dbReference type="Pfam" id="PF08548">
    <property type="entry name" value="Peptidase_M10_C"/>
    <property type="match status" value="1"/>
</dbReference>
<dbReference type="InterPro" id="IPR040853">
    <property type="entry name" value="RapA2_cadherin-like"/>
</dbReference>
<dbReference type="InterPro" id="IPR011049">
    <property type="entry name" value="Serralysin-like_metalloprot_C"/>
</dbReference>
<evidence type="ECO:0000259" key="7">
    <source>
        <dbReference type="Pfam" id="PF17803"/>
    </source>
</evidence>
<evidence type="ECO:0000259" key="6">
    <source>
        <dbReference type="Pfam" id="PF08548"/>
    </source>
</evidence>
<gene>
    <name evidence="8" type="ORF">RFM68_26715</name>
</gene>
<dbReference type="Gene3D" id="2.60.40.10">
    <property type="entry name" value="Immunoglobulins"/>
    <property type="match status" value="2"/>
</dbReference>
<sequence>ASGHWSFALDNTNAAVQALNVGDQLTETFTVHTADGTAQEVTITIDGANDAAVITGTSSGGVVEAGGVGNADAGTPTVGGDLNDTDVDNANDSWQTVPTATASDNGYGTYTMDASGHWSFALDNTNAAVQALNVGDQLTETFTVHTADGTAQEVTVTIHGTNDAAVITGSSSGSVTEDAALTVNGALTVNDPDAGQSSFQMHDGSNPITGTYGSLTIDAGGNWVYTLNNAAANVQALASADHPHDQIHVASADGTDHVIDITVNGADEPVLNHAPSAPVFVPSSTPSPDGQSPSLGSFVSTDPDAQDIVTFTGTFTAGPSSNGSVSVSSNGSLIVNVPTGQTLNGTLTVTATDNHAASSTPQTFSIWIGDGSGNGNDGIVLSSTNPNIADGRAGTDGLTGNSGVDYIFGGSGNDTIKGLGGADWLVGGDGADHFAYTAVADSTHAAFDTIQDFLHGTDKLDFLNALTLTGTPTNLGASTTLAAHSVGWTTDGTNTIVYANVGSSTEAITSGADVIEIHLLGVNNLSSADFNLHA</sequence>